<feature type="transmembrane region" description="Helical" evidence="6">
    <location>
        <begin position="187"/>
        <end position="209"/>
    </location>
</feature>
<dbReference type="EMBL" id="CP045860">
    <property type="protein sequence ID" value="QGH49259.1"/>
    <property type="molecule type" value="Genomic_DNA"/>
</dbReference>
<gene>
    <name evidence="8" type="ORF">APZ19_19260</name>
    <name evidence="7" type="ORF">D0812_22240</name>
</gene>
<comment type="similarity">
    <text evidence="2">Belongs to the TMEM86 family.</text>
</comment>
<dbReference type="RefSeq" id="WP_054823334.1">
    <property type="nucleotide sequence ID" value="NZ_CP033138.1"/>
</dbReference>
<evidence type="ECO:0000256" key="6">
    <source>
        <dbReference type="SAM" id="Phobius"/>
    </source>
</evidence>
<protein>
    <submittedName>
        <fullName evidence="8">Lysoplasmalogenase</fullName>
    </submittedName>
</protein>
<feature type="transmembrane region" description="Helical" evidence="6">
    <location>
        <begin position="22"/>
        <end position="43"/>
    </location>
</feature>
<evidence type="ECO:0000313" key="8">
    <source>
        <dbReference type="EMBL" id="QGH49259.1"/>
    </source>
</evidence>
<reference evidence="8 10" key="1">
    <citation type="journal article" date="2015" name="Genome Announc.">
        <title>Draft Genome Sequence of Vibrio owensii Strain SH-14, Which Causes Shrimp Acute Hepatopancreatic Necrosis Disease.</title>
        <authorList>
            <person name="Liu L."/>
            <person name="Xiao J."/>
            <person name="Xia X."/>
            <person name="Pan Y."/>
            <person name="Yan S."/>
            <person name="Wang Y."/>
        </authorList>
    </citation>
    <scope>NUCLEOTIDE SEQUENCE [LARGE SCALE GENOMIC DNA]</scope>
    <source>
        <strain evidence="8 10">SH14</strain>
    </source>
</reference>
<feature type="transmembrane region" description="Helical" evidence="6">
    <location>
        <begin position="74"/>
        <end position="97"/>
    </location>
</feature>
<evidence type="ECO:0000256" key="4">
    <source>
        <dbReference type="ARBA" id="ARBA00022989"/>
    </source>
</evidence>
<dbReference type="EMBL" id="CP033138">
    <property type="protein sequence ID" value="AYO17111.1"/>
    <property type="molecule type" value="Genomic_DNA"/>
</dbReference>
<dbReference type="GO" id="GO:0016020">
    <property type="term" value="C:membrane"/>
    <property type="evidence" value="ECO:0007669"/>
    <property type="project" value="UniProtKB-SubCell"/>
</dbReference>
<evidence type="ECO:0000313" key="7">
    <source>
        <dbReference type="EMBL" id="AYO17111.1"/>
    </source>
</evidence>
<feature type="transmembrane region" description="Helical" evidence="6">
    <location>
        <begin position="155"/>
        <end position="175"/>
    </location>
</feature>
<dbReference type="AlphaFoldDB" id="A0AAP9GFX0"/>
<comment type="subcellular location">
    <subcellularLocation>
        <location evidence="1">Membrane</location>
        <topology evidence="1">Multi-pass membrane protein</topology>
    </subcellularLocation>
</comment>
<dbReference type="PANTHER" id="PTHR31885:SF6">
    <property type="entry name" value="GH04784P"/>
    <property type="match status" value="1"/>
</dbReference>
<proteinExistence type="inferred from homology"/>
<dbReference type="Pfam" id="PF07947">
    <property type="entry name" value="YhhN"/>
    <property type="match status" value="1"/>
</dbReference>
<evidence type="ECO:0000313" key="10">
    <source>
        <dbReference type="Proteomes" id="UP000390336"/>
    </source>
</evidence>
<feature type="transmembrane region" description="Helical" evidence="6">
    <location>
        <begin position="131"/>
        <end position="149"/>
    </location>
</feature>
<dbReference type="Proteomes" id="UP000272136">
    <property type="component" value="Chromosome 2"/>
</dbReference>
<keyword evidence="9" id="KW-1185">Reference proteome</keyword>
<organism evidence="8 10">
    <name type="scientific">Vibrio owensii</name>
    <dbReference type="NCBI Taxonomy" id="696485"/>
    <lineage>
        <taxon>Bacteria</taxon>
        <taxon>Pseudomonadati</taxon>
        <taxon>Pseudomonadota</taxon>
        <taxon>Gammaproteobacteria</taxon>
        <taxon>Vibrionales</taxon>
        <taxon>Vibrionaceae</taxon>
        <taxon>Vibrio</taxon>
    </lineage>
</organism>
<keyword evidence="4 6" id="KW-1133">Transmembrane helix</keyword>
<feature type="transmembrane region" description="Helical" evidence="6">
    <location>
        <begin position="103"/>
        <end position="119"/>
    </location>
</feature>
<sequence>MWLIVIACAFIHIISIKTGPKWLFFLTKPLPIVAMIGMLLLSPSNHLPYTQWIIAGLSISLIGDLVMMHPKDKFILGIKLFCLALICYALGFINMAAWHFTPWLPFAVFGVGLCAYFLFKPDLGKEKWSVASYIFVLMAMLWMSLEYYASGKTQSSAFAVLGSFVFTLSGAVLAFERFGGTSIFSRQVVMTTYYSAQYLITMSVFAIVIRFL</sequence>
<name>A0AAP9GFX0_9VIBR</name>
<accession>A0AAP9GFX0</accession>
<evidence type="ECO:0000256" key="5">
    <source>
        <dbReference type="ARBA" id="ARBA00023136"/>
    </source>
</evidence>
<evidence type="ECO:0000256" key="2">
    <source>
        <dbReference type="ARBA" id="ARBA00007375"/>
    </source>
</evidence>
<keyword evidence="3 6" id="KW-0812">Transmembrane</keyword>
<reference evidence="8" key="3">
    <citation type="submission" date="2019-11" db="EMBL/GenBank/DDBJ databases">
        <title>Complete genome sequence of Vibrio owensii SH-14 isolated from shrimp with acute hepatopancreatic necrosis diease.</title>
        <authorList>
            <person name="Liang X."/>
            <person name="Wang Y."/>
        </authorList>
    </citation>
    <scope>NUCLEOTIDE SEQUENCE</scope>
    <source>
        <strain evidence="8">SH14</strain>
    </source>
</reference>
<evidence type="ECO:0000313" key="9">
    <source>
        <dbReference type="Proteomes" id="UP000272136"/>
    </source>
</evidence>
<keyword evidence="5 6" id="KW-0472">Membrane</keyword>
<dbReference type="InterPro" id="IPR012506">
    <property type="entry name" value="TMEM86B-like"/>
</dbReference>
<reference evidence="7 9" key="2">
    <citation type="submission" date="2018-10" db="EMBL/GenBank/DDBJ databases">
        <title>Whole Genome of Vibrio owensii strain 170502, isolated from Acute Hepatopancreatic Necrosis Disease (AHPND) shrimp.</title>
        <authorList>
            <person name="Yan M."/>
            <person name="Wang X."/>
            <person name="Wang Y."/>
        </authorList>
    </citation>
    <scope>NUCLEOTIDE SEQUENCE [LARGE SCALE GENOMIC DNA]</scope>
    <source>
        <strain evidence="7 9">1700302</strain>
    </source>
</reference>
<dbReference type="PANTHER" id="PTHR31885">
    <property type="entry name" value="GH04784P"/>
    <property type="match status" value="1"/>
</dbReference>
<evidence type="ECO:0000256" key="1">
    <source>
        <dbReference type="ARBA" id="ARBA00004141"/>
    </source>
</evidence>
<dbReference type="GO" id="GO:0016787">
    <property type="term" value="F:hydrolase activity"/>
    <property type="evidence" value="ECO:0007669"/>
    <property type="project" value="TreeGrafter"/>
</dbReference>
<dbReference type="Proteomes" id="UP000390336">
    <property type="component" value="Chromosome 2"/>
</dbReference>
<evidence type="ECO:0000256" key="3">
    <source>
        <dbReference type="ARBA" id="ARBA00022692"/>
    </source>
</evidence>